<feature type="compositionally biased region" description="Acidic residues" evidence="1">
    <location>
        <begin position="37"/>
        <end position="48"/>
    </location>
</feature>
<feature type="region of interest" description="Disordered" evidence="1">
    <location>
        <begin position="17"/>
        <end position="90"/>
    </location>
</feature>
<keyword evidence="3" id="KW-1185">Reference proteome</keyword>
<sequence length="162" mass="18077">MSEFEASNAKMSRIRSLVRPRGINRHSDTVHHIMSSSDEDYVADDSDDDRNAQTATGTHGTRSTGPVRDATNGRGVRGGDGKEKGKKQAAWEKINRSWDIVIEGADGSINSAVDGLIRQNKRKRFVSCPCLHRMRLANISRKTFEGYNTATKRNYKTSNSDY</sequence>
<proteinExistence type="predicted"/>
<evidence type="ECO:0000256" key="1">
    <source>
        <dbReference type="SAM" id="MobiDB-lite"/>
    </source>
</evidence>
<dbReference type="InParanoid" id="H0EEZ9"/>
<dbReference type="AlphaFoldDB" id="H0EEZ9"/>
<gene>
    <name evidence="2" type="ORF">M7I_1036</name>
</gene>
<dbReference type="EMBL" id="AGUE01000016">
    <property type="protein sequence ID" value="EHL03062.1"/>
    <property type="molecule type" value="Genomic_DNA"/>
</dbReference>
<comment type="caution">
    <text evidence="2">The sequence shown here is derived from an EMBL/GenBank/DDBJ whole genome shotgun (WGS) entry which is preliminary data.</text>
</comment>
<protein>
    <submittedName>
        <fullName evidence="2">Uncharacterized protein</fullName>
    </submittedName>
</protein>
<evidence type="ECO:0000313" key="3">
    <source>
        <dbReference type="Proteomes" id="UP000005446"/>
    </source>
</evidence>
<evidence type="ECO:0000313" key="2">
    <source>
        <dbReference type="EMBL" id="EHL03062.1"/>
    </source>
</evidence>
<reference evidence="2 3" key="1">
    <citation type="journal article" date="2012" name="Eukaryot. Cell">
        <title>Genome sequence of the fungus Glarea lozoyensis: the first genome sequence of a species from the Helotiaceae family.</title>
        <authorList>
            <person name="Youssar L."/>
            <person name="Gruening B.A."/>
            <person name="Erxleben A."/>
            <person name="Guenther S."/>
            <person name="Huettel W."/>
        </authorList>
    </citation>
    <scope>NUCLEOTIDE SEQUENCE [LARGE SCALE GENOMIC DNA]</scope>
    <source>
        <strain evidence="3">ATCC 74030 / MF5533</strain>
    </source>
</reference>
<dbReference type="HOGENOM" id="CLU_1635571_0_0_1"/>
<accession>H0EEZ9</accession>
<name>H0EEZ9_GLAL7</name>
<feature type="compositionally biased region" description="Polar residues" evidence="1">
    <location>
        <begin position="52"/>
        <end position="64"/>
    </location>
</feature>
<organism evidence="2 3">
    <name type="scientific">Glarea lozoyensis (strain ATCC 74030 / MF5533)</name>
    <dbReference type="NCBI Taxonomy" id="1104152"/>
    <lineage>
        <taxon>Eukaryota</taxon>
        <taxon>Fungi</taxon>
        <taxon>Dikarya</taxon>
        <taxon>Ascomycota</taxon>
        <taxon>Pezizomycotina</taxon>
        <taxon>Leotiomycetes</taxon>
        <taxon>Helotiales</taxon>
        <taxon>Helotiaceae</taxon>
        <taxon>Glarea</taxon>
    </lineage>
</organism>
<dbReference type="Proteomes" id="UP000005446">
    <property type="component" value="Unassembled WGS sequence"/>
</dbReference>
<dbReference type="OrthoDB" id="3520822at2759"/>